<accession>A0A9W6LWG2</accession>
<evidence type="ECO:0000259" key="1">
    <source>
        <dbReference type="Pfam" id="PF04101"/>
    </source>
</evidence>
<feature type="domain" description="Glycosyl transferase family 28 C-terminal" evidence="1">
    <location>
        <begin position="281"/>
        <end position="363"/>
    </location>
</feature>
<protein>
    <submittedName>
        <fullName evidence="2">Membrane protein</fullName>
    </submittedName>
</protein>
<sequence length="402" mass="43202">MRDETRRRTPIRDTTDGQGRLRVALYSHDAQGLGHIRRNLAIAHALSGMDEAPDLLLLTSAPDAAHAGRPSGCDIVSLPALAKDGAGRYGARHLSVDPAQLSEMRTAVLHAALASFRPDVLIVDKHPRGFRGELEPALDAVRAHGARVVLGIRDVLDDAHTAAREWREAEGAAALAAWYDEVWVYGDRDVHDPLAGLETPARVRYTGYLAHGRPAPRMRTRADEPFVLAMVGAGQDGAHVAHAFARSRLPEGHRGVVIAGPHMPDPAVHALRAIAAERDDLRVVRSAPDAAGLIARAAAVVGMGGYNTVCEALAARAPLLVVPRVEPRLEQLVRAEALARRGALDVVLPDDLSPDAISAWTARAIRRAPRPAPPIDLDGLSRLPRLFADLVGMRTEESRHVA</sequence>
<dbReference type="Pfam" id="PF04101">
    <property type="entry name" value="Glyco_tran_28_C"/>
    <property type="match status" value="1"/>
</dbReference>
<dbReference type="GO" id="GO:0016758">
    <property type="term" value="F:hexosyltransferase activity"/>
    <property type="evidence" value="ECO:0007669"/>
    <property type="project" value="InterPro"/>
</dbReference>
<organism evidence="2 3">
    <name type="scientific">Microbacterium barkeri</name>
    <dbReference type="NCBI Taxonomy" id="33917"/>
    <lineage>
        <taxon>Bacteria</taxon>
        <taxon>Bacillati</taxon>
        <taxon>Actinomycetota</taxon>
        <taxon>Actinomycetes</taxon>
        <taxon>Micrococcales</taxon>
        <taxon>Microbacteriaceae</taxon>
        <taxon>Microbacterium</taxon>
    </lineage>
</organism>
<keyword evidence="3" id="KW-1185">Reference proteome</keyword>
<dbReference type="PANTHER" id="PTHR21015">
    <property type="entry name" value="UDP-N-ACETYLGLUCOSAMINE--N-ACETYLMURAMYL-(PENTAPEPTIDE) PYROPHOSPHORYL-UNDECAPRENOL N-ACETYLGLUCOSAMINE TRANSFERASE 1"/>
    <property type="match status" value="1"/>
</dbReference>
<comment type="caution">
    <text evidence="2">The sequence shown here is derived from an EMBL/GenBank/DDBJ whole genome shotgun (WGS) entry which is preliminary data.</text>
</comment>
<reference evidence="2" key="1">
    <citation type="journal article" date="2014" name="Int. J. Syst. Evol. Microbiol.">
        <title>Complete genome sequence of Corynebacterium casei LMG S-19264T (=DSM 44701T), isolated from a smear-ripened cheese.</title>
        <authorList>
            <consortium name="US DOE Joint Genome Institute (JGI-PGF)"/>
            <person name="Walter F."/>
            <person name="Albersmeier A."/>
            <person name="Kalinowski J."/>
            <person name="Ruckert C."/>
        </authorList>
    </citation>
    <scope>NUCLEOTIDE SEQUENCE</scope>
    <source>
        <strain evidence="2">VKM Ac-1020</strain>
    </source>
</reference>
<dbReference type="PANTHER" id="PTHR21015:SF28">
    <property type="entry name" value="SLL1722 PROTEIN"/>
    <property type="match status" value="1"/>
</dbReference>
<reference evidence="2" key="2">
    <citation type="submission" date="2023-01" db="EMBL/GenBank/DDBJ databases">
        <authorList>
            <person name="Sun Q."/>
            <person name="Evtushenko L."/>
        </authorList>
    </citation>
    <scope>NUCLEOTIDE SEQUENCE</scope>
    <source>
        <strain evidence="2">VKM Ac-1020</strain>
    </source>
</reference>
<dbReference type="Gene3D" id="3.40.50.2000">
    <property type="entry name" value="Glycogen Phosphorylase B"/>
    <property type="match status" value="1"/>
</dbReference>
<dbReference type="InterPro" id="IPR007235">
    <property type="entry name" value="Glyco_trans_28_C"/>
</dbReference>
<dbReference type="EMBL" id="BSEJ01000005">
    <property type="protein sequence ID" value="GLJ61346.1"/>
    <property type="molecule type" value="Genomic_DNA"/>
</dbReference>
<evidence type="ECO:0000313" key="2">
    <source>
        <dbReference type="EMBL" id="GLJ61346.1"/>
    </source>
</evidence>
<name>A0A9W6LWG2_9MICO</name>
<evidence type="ECO:0000313" key="3">
    <source>
        <dbReference type="Proteomes" id="UP001142462"/>
    </source>
</evidence>
<dbReference type="RefSeq" id="WP_271173057.1">
    <property type="nucleotide sequence ID" value="NZ_BSEJ01000005.1"/>
</dbReference>
<dbReference type="Proteomes" id="UP001142462">
    <property type="component" value="Unassembled WGS sequence"/>
</dbReference>
<dbReference type="AlphaFoldDB" id="A0A9W6LWG2"/>
<dbReference type="SUPFAM" id="SSF53756">
    <property type="entry name" value="UDP-Glycosyltransferase/glycogen phosphorylase"/>
    <property type="match status" value="1"/>
</dbReference>
<gene>
    <name evidence="2" type="ORF">GCM10017576_14750</name>
</gene>
<proteinExistence type="predicted"/>